<evidence type="ECO:0000313" key="4">
    <source>
        <dbReference type="Proteomes" id="UP000000559"/>
    </source>
</evidence>
<dbReference type="eggNOG" id="ENOG502T3B2">
    <property type="taxonomic scope" value="Eukaryota"/>
</dbReference>
<reference evidence="3 4" key="3">
    <citation type="journal article" date="2013" name="Genome Biol.">
        <title>Assembly of a phased diploid Candida albicans genome facilitates allele-specific measurements and provides a simple model for repeat and indel structure.</title>
        <authorList>
            <person name="Muzzey D."/>
            <person name="Schwartz K."/>
            <person name="Weissman J.S."/>
            <person name="Sherlock G."/>
        </authorList>
    </citation>
    <scope>NUCLEOTIDE SEQUENCE [LARGE SCALE GENOMIC DNA]</scope>
    <source>
        <strain evidence="4">SC5314 / ATCC MYA-2876</strain>
    </source>
</reference>
<organism evidence="3 4">
    <name type="scientific">Candida albicans (strain SC5314 / ATCC MYA-2876)</name>
    <name type="common">Yeast</name>
    <dbReference type="NCBI Taxonomy" id="237561"/>
    <lineage>
        <taxon>Eukaryota</taxon>
        <taxon>Fungi</taxon>
        <taxon>Dikarya</taxon>
        <taxon>Ascomycota</taxon>
        <taxon>Saccharomycotina</taxon>
        <taxon>Pichiomycetes</taxon>
        <taxon>Debaryomycetaceae</taxon>
        <taxon>Candida/Lodderomyces clade</taxon>
        <taxon>Candida</taxon>
    </lineage>
</organism>
<evidence type="ECO:0000313" key="2">
    <source>
        <dbReference type="CGD" id="CAL0000178213"/>
    </source>
</evidence>
<dbReference type="EMBL" id="CP017630">
    <property type="protein sequence ID" value="AOW31334.1"/>
    <property type="molecule type" value="Genomic_DNA"/>
</dbReference>
<dbReference type="InParanoid" id="A0A1D8PT68"/>
<reference evidence="3 4" key="2">
    <citation type="journal article" date="2007" name="Genome Biol.">
        <title>Assembly of the Candida albicans genome into sixteen supercontigs aligned on the eight chromosomes.</title>
        <authorList>
            <person name="van het Hoog M."/>
            <person name="Rast T.J."/>
            <person name="Martchenko M."/>
            <person name="Grindle S."/>
            <person name="Dignard D."/>
            <person name="Hogues H."/>
            <person name="Cuomo C."/>
            <person name="Berriman M."/>
            <person name="Scherer S."/>
            <person name="Magee B.B."/>
            <person name="Whiteway M."/>
            <person name="Chibana H."/>
            <person name="Nantel A."/>
            <person name="Magee P.T."/>
        </authorList>
    </citation>
    <scope>GENOME REANNOTATION</scope>
    <source>
        <strain evidence="4">SC5314 / ATCC MYA-2876</strain>
    </source>
</reference>
<proteinExistence type="predicted"/>
<accession>A0A1D8PT68</accession>
<dbReference type="CGD" id="CAL0000178213">
    <property type="gene designation" value="orf19.11362"/>
</dbReference>
<sequence>MITRNILRLSIRNWNCARPVTSFLPCRRFLNTTLPRQLRGRSTINQLIQSNTQSTMFPIQRNNRLPLRTIVILIVASSSLTMLLFVAVQYKKFQDELLPDGKSRKRSIFLPLWFNGNLLYQTTYGFPHGLKYFDPEFYEYIMTEVQQLNKDGEIQGHHDNSVKQFCHALQEKNIKYAVLEGLSANREIRQIFGLPLTVDTHPNSDGELKIWVESKYPSVSGLQIDITKTVDTNGSNNSKFDFHWIVKPINAVSVINSAMTSTGLGLDRLESSEANIKTHEQGSGKVHEVKMDKEKVNLNKQRDYAIQFRGKFMVSDKSMVRVGVVEYCGTIDFDHLMINRGVKITDMDMKHDGVLYKVM</sequence>
<evidence type="ECO:0000313" key="3">
    <source>
        <dbReference type="EMBL" id="AOW31334.1"/>
    </source>
</evidence>
<reference evidence="3 4" key="1">
    <citation type="journal article" date="2004" name="Proc. Natl. Acad. Sci. U.S.A.">
        <title>The diploid genome sequence of Candida albicans.</title>
        <authorList>
            <person name="Jones T."/>
            <person name="Federspiel N.A."/>
            <person name="Chibana H."/>
            <person name="Dungan J."/>
            <person name="Kalman S."/>
            <person name="Magee B.B."/>
            <person name="Newport G."/>
            <person name="Thorstenson Y.R."/>
            <person name="Agabian N."/>
            <person name="Magee P.T."/>
            <person name="Davis R.W."/>
            <person name="Scherer S."/>
        </authorList>
    </citation>
    <scope>NUCLEOTIDE SEQUENCE [LARGE SCALE GENOMIC DNA]</scope>
    <source>
        <strain evidence="4">SC5314 / ATCC MYA-2876</strain>
    </source>
</reference>
<keyword evidence="1" id="KW-1133">Transmembrane helix</keyword>
<name>A0A1D8PT68_CANAL</name>
<dbReference type="VEuPathDB" id="FungiDB:CR_06290C_A"/>
<protein>
    <submittedName>
        <fullName evidence="3">Uncharacterized protein</fullName>
    </submittedName>
</protein>
<keyword evidence="4" id="KW-1185">Reference proteome</keyword>
<dbReference type="OrthoDB" id="4088947at2759"/>
<keyword evidence="1" id="KW-0472">Membrane</keyword>
<feature type="transmembrane region" description="Helical" evidence="1">
    <location>
        <begin position="70"/>
        <end position="90"/>
    </location>
</feature>
<keyword evidence="1" id="KW-0812">Transmembrane</keyword>
<dbReference type="GeneID" id="3644856"/>
<dbReference type="Proteomes" id="UP000000559">
    <property type="component" value="Chromosome R"/>
</dbReference>
<evidence type="ECO:0000256" key="1">
    <source>
        <dbReference type="SAM" id="Phobius"/>
    </source>
</evidence>
<dbReference type="RefSeq" id="XP_713506.2">
    <property type="nucleotide sequence ID" value="XM_708413.2"/>
</dbReference>
<dbReference type="AlphaFoldDB" id="A0A1D8PT68"/>
<dbReference type="KEGG" id="cal:CAALFM_CR06290CA"/>
<gene>
    <name evidence="3" type="ordered locus">CAALFM_CR06290CA</name>
    <name evidence="2" type="ordered locus">orf19.11362</name>
</gene>